<dbReference type="GO" id="GO:0030435">
    <property type="term" value="P:sporulation resulting in formation of a cellular spore"/>
    <property type="evidence" value="ECO:0007669"/>
    <property type="project" value="UniProtKB-KW"/>
</dbReference>
<comment type="caution">
    <text evidence="3">The sequence shown here is derived from an EMBL/GenBank/DDBJ whole genome shotgun (WGS) entry which is preliminary data.</text>
</comment>
<sequence>MITIAGSPVDPSDLLGAWSLSGGQRDVVTAMARSRDVYAYPSAQVLRFELKLRDRLVKSAVALAHSGLAFATFERTRCNEEFWIKTEYGGCLLRENVPPSVAIEDIFRRGRAYALECATAMVVVIYYAVLQSIRRSDFDRLFSGMLLYDWRYDQDLRLATVQTTSFLPGDIVYFENPDFNPNTPEWQGENAVVLGGGEYYGHGIGIGPAEMIIHHLNRQRRPGATRSAYLTDRATRPGFAYLSQFEGSSFAQASHAEPLPTWERIIARIGSSVWEA</sequence>
<evidence type="ECO:0000256" key="1">
    <source>
        <dbReference type="ARBA" id="ARBA00022679"/>
    </source>
</evidence>
<keyword evidence="4" id="KW-1185">Reference proteome</keyword>
<dbReference type="HAMAP" id="MF_00727">
    <property type="entry name" value="Tgl"/>
    <property type="match status" value="1"/>
</dbReference>
<dbReference type="AlphaFoldDB" id="A0A9X3TRH0"/>
<organism evidence="3 4">
    <name type="scientific">Brevibacillus thermoruber</name>
    <dbReference type="NCBI Taxonomy" id="33942"/>
    <lineage>
        <taxon>Bacteria</taxon>
        <taxon>Bacillati</taxon>
        <taxon>Bacillota</taxon>
        <taxon>Bacilli</taxon>
        <taxon>Bacillales</taxon>
        <taxon>Paenibacillaceae</taxon>
        <taxon>Brevibacillus</taxon>
    </lineage>
</organism>
<evidence type="ECO:0000313" key="3">
    <source>
        <dbReference type="EMBL" id="MDA5109074.1"/>
    </source>
</evidence>
<dbReference type="GO" id="GO:0003810">
    <property type="term" value="F:protein-glutamine gamma-glutamyltransferase activity"/>
    <property type="evidence" value="ECO:0007669"/>
    <property type="project" value="UniProtKB-EC"/>
</dbReference>
<dbReference type="NCBIfam" id="NF002869">
    <property type="entry name" value="PRK03187.1"/>
    <property type="match status" value="1"/>
</dbReference>
<protein>
    <submittedName>
        <fullName evidence="3">Protein-glutamine gamma-glutamyltransferase</fullName>
        <ecNumber evidence="3">2.3.2.13</ecNumber>
    </submittedName>
</protein>
<dbReference type="Pfam" id="PF20085">
    <property type="entry name" value="TGL"/>
    <property type="match status" value="1"/>
</dbReference>
<accession>A0A9X3TRH0</accession>
<gene>
    <name evidence="3" type="ORF">O3V59_11930</name>
</gene>
<dbReference type="EMBL" id="JAPYYP010000013">
    <property type="protein sequence ID" value="MDA5109074.1"/>
    <property type="molecule type" value="Genomic_DNA"/>
</dbReference>
<keyword evidence="2" id="KW-0749">Sporulation</keyword>
<keyword evidence="1 3" id="KW-0808">Transferase</keyword>
<dbReference type="Proteomes" id="UP001151071">
    <property type="component" value="Unassembled WGS sequence"/>
</dbReference>
<proteinExistence type="inferred from homology"/>
<name>A0A9X3TRH0_9BACL</name>
<evidence type="ECO:0000256" key="2">
    <source>
        <dbReference type="ARBA" id="ARBA00022969"/>
    </source>
</evidence>
<reference evidence="3" key="1">
    <citation type="submission" date="2022-12" db="EMBL/GenBank/DDBJ databases">
        <title>Draft genome sequence of the thermophilic strain Brevibacillus thermoruber HT42, isolated from Los Humeros, Puebla, Mexico, with biotechnological potential.</title>
        <authorList>
            <person name="Lara Sanchez J."/>
            <person name="Solis Palacios R."/>
            <person name="Bustos Baena A.S."/>
            <person name="Ruz Baez A.E."/>
            <person name="Espinosa Luna G."/>
            <person name="Oliart Ros R.M."/>
        </authorList>
    </citation>
    <scope>NUCLEOTIDE SEQUENCE</scope>
    <source>
        <strain evidence="3">HT42</strain>
    </source>
</reference>
<dbReference type="InterPro" id="IPR020916">
    <property type="entry name" value="Gln_gamma-glutamylTfrase_bac"/>
</dbReference>
<evidence type="ECO:0000313" key="4">
    <source>
        <dbReference type="Proteomes" id="UP001151071"/>
    </source>
</evidence>
<dbReference type="EC" id="2.3.2.13" evidence="3"/>
<dbReference type="RefSeq" id="WP_029100721.1">
    <property type="nucleotide sequence ID" value="NZ_JAPYYP010000013.1"/>
</dbReference>
<keyword evidence="3" id="KW-0012">Acyltransferase</keyword>